<accession>A0ABU7BTR7</accession>
<keyword evidence="3" id="KW-1185">Reference proteome</keyword>
<dbReference type="Proteomes" id="UP001345963">
    <property type="component" value="Unassembled WGS sequence"/>
</dbReference>
<organism evidence="2 3">
    <name type="scientific">Ataeniobius toweri</name>
    <dbReference type="NCBI Taxonomy" id="208326"/>
    <lineage>
        <taxon>Eukaryota</taxon>
        <taxon>Metazoa</taxon>
        <taxon>Chordata</taxon>
        <taxon>Craniata</taxon>
        <taxon>Vertebrata</taxon>
        <taxon>Euteleostomi</taxon>
        <taxon>Actinopterygii</taxon>
        <taxon>Neopterygii</taxon>
        <taxon>Teleostei</taxon>
        <taxon>Neoteleostei</taxon>
        <taxon>Acanthomorphata</taxon>
        <taxon>Ovalentaria</taxon>
        <taxon>Atherinomorphae</taxon>
        <taxon>Cyprinodontiformes</taxon>
        <taxon>Goodeidae</taxon>
        <taxon>Ataeniobius</taxon>
    </lineage>
</organism>
<name>A0ABU7BTR7_9TELE</name>
<comment type="caution">
    <text evidence="2">The sequence shown here is derived from an EMBL/GenBank/DDBJ whole genome shotgun (WGS) entry which is preliminary data.</text>
</comment>
<evidence type="ECO:0000313" key="2">
    <source>
        <dbReference type="EMBL" id="MED6253460.1"/>
    </source>
</evidence>
<gene>
    <name evidence="2" type="ORF">ATANTOWER_030208</name>
</gene>
<proteinExistence type="predicted"/>
<dbReference type="EMBL" id="JAHUTI010067048">
    <property type="protein sequence ID" value="MED6253460.1"/>
    <property type="molecule type" value="Genomic_DNA"/>
</dbReference>
<protein>
    <submittedName>
        <fullName evidence="2">Uncharacterized protein</fullName>
    </submittedName>
</protein>
<feature type="region of interest" description="Disordered" evidence="1">
    <location>
        <begin position="92"/>
        <end position="114"/>
    </location>
</feature>
<reference evidence="2 3" key="1">
    <citation type="submission" date="2021-07" db="EMBL/GenBank/DDBJ databases">
        <authorList>
            <person name="Palmer J.M."/>
        </authorList>
    </citation>
    <scope>NUCLEOTIDE SEQUENCE [LARGE SCALE GENOMIC DNA]</scope>
    <source>
        <strain evidence="2 3">AT_MEX2019</strain>
        <tissue evidence="2">Muscle</tissue>
    </source>
</reference>
<sequence>MLCVEVSPIISSQYLLTSYTSSGSFPTSEVTFYVPRASLSIQGSGRRGLHLRLPPNPLCSGPSRSPLQVLGPLGDGLAFLVWAWPGRVPRGATQPPGTLRRVPTPGLAPGWDPGSTVPDDVTCLDAMVLIRVS</sequence>
<evidence type="ECO:0000313" key="3">
    <source>
        <dbReference type="Proteomes" id="UP001345963"/>
    </source>
</evidence>
<evidence type="ECO:0000256" key="1">
    <source>
        <dbReference type="SAM" id="MobiDB-lite"/>
    </source>
</evidence>